<dbReference type="InterPro" id="IPR039261">
    <property type="entry name" value="FNR_nucleotide-bd"/>
</dbReference>
<dbReference type="OrthoDB" id="1688044at2759"/>
<evidence type="ECO:0000256" key="4">
    <source>
        <dbReference type="ARBA" id="ARBA00022630"/>
    </source>
</evidence>
<reference evidence="12 13" key="1">
    <citation type="submission" date="2020-04" db="EMBL/GenBank/DDBJ databases">
        <title>Perkinsus chesapeaki whole genome sequence.</title>
        <authorList>
            <person name="Bogema D.R."/>
        </authorList>
    </citation>
    <scope>NUCLEOTIDE SEQUENCE [LARGE SCALE GENOMIC DNA]</scope>
    <source>
        <strain evidence="12">ATCC PRA-425</strain>
    </source>
</reference>
<dbReference type="PRINTS" id="PR00371">
    <property type="entry name" value="FPNCR"/>
</dbReference>
<dbReference type="PROSITE" id="PS51384">
    <property type="entry name" value="FAD_FR"/>
    <property type="match status" value="1"/>
</dbReference>
<feature type="binding site" evidence="10">
    <location>
        <position position="263"/>
    </location>
    <ligand>
        <name>NADP(+)</name>
        <dbReference type="ChEBI" id="CHEBI:58349"/>
    </ligand>
</feature>
<protein>
    <recommendedName>
        <fullName evidence="3">ferredoxin--NADP(+) reductase</fullName>
        <ecNumber evidence="3">1.18.1.2</ecNumber>
    </recommendedName>
</protein>
<dbReference type="FunFam" id="3.40.50.80:FF:000008">
    <property type="entry name" value="Ferredoxin--NADP reductase, chloroplastic"/>
    <property type="match status" value="1"/>
</dbReference>
<dbReference type="InterPro" id="IPR001709">
    <property type="entry name" value="Flavoprot_Pyr_Nucl_cyt_Rdtase"/>
</dbReference>
<dbReference type="InterPro" id="IPR017927">
    <property type="entry name" value="FAD-bd_FR_type"/>
</dbReference>
<keyword evidence="6 9" id="KW-0521">NADP</keyword>
<comment type="cofactor">
    <cofactor evidence="1">
        <name>FAD</name>
        <dbReference type="ChEBI" id="CHEBI:57692"/>
    </cofactor>
</comment>
<evidence type="ECO:0000313" key="13">
    <source>
        <dbReference type="Proteomes" id="UP000591131"/>
    </source>
</evidence>
<feature type="binding site" evidence="10">
    <location>
        <position position="333"/>
    </location>
    <ligand>
        <name>NADP(+)</name>
        <dbReference type="ChEBI" id="CHEBI:58349"/>
    </ligand>
</feature>
<dbReference type="EC" id="1.18.1.2" evidence="3"/>
<evidence type="ECO:0000259" key="11">
    <source>
        <dbReference type="PROSITE" id="PS51384"/>
    </source>
</evidence>
<evidence type="ECO:0000256" key="8">
    <source>
        <dbReference type="ARBA" id="ARBA00047776"/>
    </source>
</evidence>
<dbReference type="Proteomes" id="UP000591131">
    <property type="component" value="Unassembled WGS sequence"/>
</dbReference>
<comment type="catalytic activity">
    <reaction evidence="8">
        <text>2 reduced [2Fe-2S]-[ferredoxin] + NADP(+) + H(+) = 2 oxidized [2Fe-2S]-[ferredoxin] + NADPH</text>
        <dbReference type="Rhea" id="RHEA:20125"/>
        <dbReference type="Rhea" id="RHEA-COMP:10000"/>
        <dbReference type="Rhea" id="RHEA-COMP:10001"/>
        <dbReference type="ChEBI" id="CHEBI:15378"/>
        <dbReference type="ChEBI" id="CHEBI:33737"/>
        <dbReference type="ChEBI" id="CHEBI:33738"/>
        <dbReference type="ChEBI" id="CHEBI:57783"/>
        <dbReference type="ChEBI" id="CHEBI:58349"/>
        <dbReference type="EC" id="1.18.1.2"/>
    </reaction>
</comment>
<evidence type="ECO:0000256" key="3">
    <source>
        <dbReference type="ARBA" id="ARBA00013223"/>
    </source>
</evidence>
<evidence type="ECO:0000256" key="5">
    <source>
        <dbReference type="ARBA" id="ARBA00022827"/>
    </source>
</evidence>
<dbReference type="InterPro" id="IPR015701">
    <property type="entry name" value="FNR"/>
</dbReference>
<dbReference type="InterPro" id="IPR017938">
    <property type="entry name" value="Riboflavin_synthase-like_b-brl"/>
</dbReference>
<feature type="domain" description="FAD-binding FR-type" evidence="11">
    <location>
        <begin position="43"/>
        <end position="248"/>
    </location>
</feature>
<dbReference type="Gene3D" id="2.40.30.10">
    <property type="entry name" value="Translation factors"/>
    <property type="match status" value="1"/>
</dbReference>
<feature type="binding site" evidence="10">
    <location>
        <begin position="323"/>
        <end position="324"/>
    </location>
    <ligand>
        <name>NADP(+)</name>
        <dbReference type="ChEBI" id="CHEBI:58349"/>
    </ligand>
</feature>
<evidence type="ECO:0000313" key="12">
    <source>
        <dbReference type="EMBL" id="KAF4673757.1"/>
    </source>
</evidence>
<dbReference type="SUPFAM" id="SSF52343">
    <property type="entry name" value="Ferredoxin reductase-like, C-terminal NADP-linked domain"/>
    <property type="match status" value="1"/>
</dbReference>
<comment type="caution">
    <text evidence="12">The sequence shown here is derived from an EMBL/GenBank/DDBJ whole genome shotgun (WGS) entry which is preliminary data.</text>
</comment>
<dbReference type="InterPro" id="IPR001433">
    <property type="entry name" value="OxRdtase_FAD/NAD-bd"/>
</dbReference>
<evidence type="ECO:0000256" key="9">
    <source>
        <dbReference type="PIRNR" id="PIRNR000361"/>
    </source>
</evidence>
<dbReference type="EMBL" id="JAAPAO010000076">
    <property type="protein sequence ID" value="KAF4673757.1"/>
    <property type="molecule type" value="Genomic_DNA"/>
</dbReference>
<dbReference type="Gene3D" id="3.40.50.80">
    <property type="entry name" value="Nucleotide-binding domain of ferredoxin-NADP reductase (FNR) module"/>
    <property type="match status" value="1"/>
</dbReference>
<accession>A0A7J6MQZ1</accession>
<sequence>MSIMALVGLVALGRVNKVTRRARKPKMISSRGRSVVANKHKLKKPLSAVCLSNTPATEEPKPNAEVRHIVLDTHGDLEYLEGQSIGIIPPQAKMRVPQMNIDIRERISCLEMVCICGGAGDWLIVRLPCQNVTFRLFMIALKLTMGDLQDGATVSLCVKRVVEVDKDHGEVEVAGPYAGHKDWSEGREDALRTTVKMIYYLHCITHLESVTTGSPWHVYRGIGSNFLCDLKPGDKVDITGPTGKELLLPEEEESKVLMLATGTGIAPFRGFLSSQFNNSSTNQKGKFWLILGVADRSSILYPKELEDYESGNPEHLRIDYALSREEKDDKGNKMYIQNKMRECGDEIWSWLQDPHFHLYMCGLKVCKVTKD</sequence>
<evidence type="ECO:0000256" key="1">
    <source>
        <dbReference type="ARBA" id="ARBA00001974"/>
    </source>
</evidence>
<dbReference type="AlphaFoldDB" id="A0A7J6MQZ1"/>
<evidence type="ECO:0000256" key="7">
    <source>
        <dbReference type="ARBA" id="ARBA00023002"/>
    </source>
</evidence>
<feature type="binding site" evidence="10">
    <location>
        <position position="159"/>
    </location>
    <ligand>
        <name>NADP(+)</name>
        <dbReference type="ChEBI" id="CHEBI:58349"/>
    </ligand>
</feature>
<dbReference type="PIRSF" id="PIRSF000361">
    <property type="entry name" value="Frd-NADP+_RD"/>
    <property type="match status" value="1"/>
</dbReference>
<feature type="binding site" evidence="10">
    <location>
        <begin position="362"/>
        <end position="363"/>
    </location>
    <ligand>
        <name>NADP(+)</name>
        <dbReference type="ChEBI" id="CHEBI:58349"/>
    </ligand>
</feature>
<comment type="similarity">
    <text evidence="2">Belongs to the ferredoxin--NADP reductase type 1 family.</text>
</comment>
<evidence type="ECO:0000256" key="2">
    <source>
        <dbReference type="ARBA" id="ARBA00008312"/>
    </source>
</evidence>
<proteinExistence type="inferred from homology"/>
<evidence type="ECO:0000256" key="10">
    <source>
        <dbReference type="PIRSR" id="PIRSR000361-1"/>
    </source>
</evidence>
<keyword evidence="4 9" id="KW-0285">Flavoprotein</keyword>
<gene>
    <name evidence="12" type="primary">FNR1</name>
    <name evidence="12" type="ORF">FOL47_010137</name>
</gene>
<name>A0A7J6MQZ1_PERCH</name>
<dbReference type="PANTHER" id="PTHR43314">
    <property type="match status" value="1"/>
</dbReference>
<organism evidence="12 13">
    <name type="scientific">Perkinsus chesapeaki</name>
    <name type="common">Clam parasite</name>
    <name type="synonym">Perkinsus andrewsi</name>
    <dbReference type="NCBI Taxonomy" id="330153"/>
    <lineage>
        <taxon>Eukaryota</taxon>
        <taxon>Sar</taxon>
        <taxon>Alveolata</taxon>
        <taxon>Perkinsozoa</taxon>
        <taxon>Perkinsea</taxon>
        <taxon>Perkinsida</taxon>
        <taxon>Perkinsidae</taxon>
        <taxon>Perkinsus</taxon>
    </lineage>
</organism>
<dbReference type="GO" id="GO:0004324">
    <property type="term" value="F:ferredoxin-NADP+ reductase activity"/>
    <property type="evidence" value="ECO:0007669"/>
    <property type="project" value="UniProtKB-EC"/>
</dbReference>
<dbReference type="SUPFAM" id="SSF63380">
    <property type="entry name" value="Riboflavin synthase domain-like"/>
    <property type="match status" value="2"/>
</dbReference>
<dbReference type="Pfam" id="PF00175">
    <property type="entry name" value="NAD_binding_1"/>
    <property type="match status" value="1"/>
</dbReference>
<keyword evidence="7 9" id="KW-0560">Oxidoreductase</keyword>
<keyword evidence="5 9" id="KW-0274">FAD</keyword>
<keyword evidence="13" id="KW-1185">Reference proteome</keyword>
<evidence type="ECO:0000256" key="6">
    <source>
        <dbReference type="ARBA" id="ARBA00022857"/>
    </source>
</evidence>